<dbReference type="GO" id="GO:0046872">
    <property type="term" value="F:metal ion binding"/>
    <property type="evidence" value="ECO:0007669"/>
    <property type="project" value="UniProtKB-KW"/>
</dbReference>
<feature type="domain" description="Zn(2)-C6 fungal-type" evidence="9">
    <location>
        <begin position="139"/>
        <end position="180"/>
    </location>
</feature>
<dbReference type="EMBL" id="JABMIG020000021">
    <property type="protein sequence ID" value="KAL3802186.1"/>
    <property type="molecule type" value="Genomic_DNA"/>
</dbReference>
<dbReference type="InterPro" id="IPR051615">
    <property type="entry name" value="Transcr_Regulatory_Elem"/>
</dbReference>
<comment type="subcellular location">
    <subcellularLocation>
        <location evidence="1">Nucleus</location>
    </subcellularLocation>
</comment>
<keyword evidence="2" id="KW-0479">Metal-binding</keyword>
<feature type="region of interest" description="Disordered" evidence="8">
    <location>
        <begin position="191"/>
        <end position="249"/>
    </location>
</feature>
<sequence length="879" mass="97309">VPAALSIIRLIASRGILSSLPTPIDTAHLSSSLEARPLCYPDVCYGVNAHFTDITEVFALRPMNNRHLLFVVDESPVCHPFFLLWFRLINRLEQIHKIMDDTVATEEAKEANDPPLSDSKPSSPSPTPPNRDSASLCSSCDPCRARKTKCDGLRPCRACVSKHAKKHKLSSYAGITAEDCGCTYSVAKRRGPVPGFKNAKDEKGDGKLSTSKKRGPTQDGTLHSYPPKKKKEKRSEAILQNHPGSNPPMGNGTIFGGNNFILPLDPAAAALQQQILSGIGALGLGLCANFAGGVPGFNFDQRMRGQDAMAAASDSARQQLGFIERLQQQQQELQRQQQQQMQMQQMAQAQNIQAMPFMSRDGDDNAISRQMSNNYNEQVSGHQPSQQFSSTEQTSAVGCEKTTVRELLHVLDPKDPLGSRFRACYGISFGSIFGLPPILTYDEYCRQFTPPIASTSLPKYDVAALQAAQFAELALGALADGDRCMMFALINASIFCLQDTVKEPVHRSCQFELAKAFFFHSLIRCHNGDMERYFKYRRAAMHTLAHLDGYPSVETLMAAVGFQDALAFMLYDGCDDDVPDIDSDYPQVLVRFDTKESSSVSFTPSKLASDPTNKTWITGPPMFSSESSAPLRSRVLDILACATRSFVEESQFKKEIKSVETSTRKRRNVITAEDKKIKYKICLGHLNEAGRLLAIANCKSSSSSINDVHHVLVMAFRVMINEDTSEPEESQVQNAFHVLKAIIKQPSLLNLGPTNIFVHKCVIFIACIINKLHKAGLEDQSTRDLFEESIDLYHASRTILNIHNSKLPDQLRCHEIPRPKSITAKECDTIITLDDESMMPHRMGSVKEETGASTSDTEKECHINDKAFLVFLSGLYLAH</sequence>
<dbReference type="PROSITE" id="PS50048">
    <property type="entry name" value="ZN2_CY6_FUNGAL_2"/>
    <property type="match status" value="1"/>
</dbReference>
<evidence type="ECO:0000256" key="6">
    <source>
        <dbReference type="ARBA" id="ARBA00023163"/>
    </source>
</evidence>
<gene>
    <name evidence="10" type="ORF">HJC23_001730</name>
</gene>
<evidence type="ECO:0000256" key="5">
    <source>
        <dbReference type="ARBA" id="ARBA00023125"/>
    </source>
</evidence>
<dbReference type="InterPro" id="IPR001138">
    <property type="entry name" value="Zn2Cys6_DnaBD"/>
</dbReference>
<keyword evidence="5" id="KW-0238">DNA-binding</keyword>
<dbReference type="GO" id="GO:0003677">
    <property type="term" value="F:DNA binding"/>
    <property type="evidence" value="ECO:0007669"/>
    <property type="project" value="UniProtKB-KW"/>
</dbReference>
<comment type="caution">
    <text evidence="10">The sequence shown here is derived from an EMBL/GenBank/DDBJ whole genome shotgun (WGS) entry which is preliminary data.</text>
</comment>
<dbReference type="AlphaFoldDB" id="A0ABD3QQG8"/>
<evidence type="ECO:0000256" key="3">
    <source>
        <dbReference type="ARBA" id="ARBA00022833"/>
    </source>
</evidence>
<name>A0ABD3QQG8_9STRA</name>
<evidence type="ECO:0000259" key="9">
    <source>
        <dbReference type="PROSITE" id="PS50048"/>
    </source>
</evidence>
<evidence type="ECO:0000313" key="10">
    <source>
        <dbReference type="EMBL" id="KAL3802186.1"/>
    </source>
</evidence>
<keyword evidence="11" id="KW-1185">Reference proteome</keyword>
<feature type="compositionally biased region" description="Low complexity" evidence="8">
    <location>
        <begin position="113"/>
        <end position="122"/>
    </location>
</feature>
<keyword evidence="7" id="KW-0539">Nucleus</keyword>
<dbReference type="PANTHER" id="PTHR31313">
    <property type="entry name" value="TY1 ENHANCER ACTIVATOR"/>
    <property type="match status" value="1"/>
</dbReference>
<feature type="non-terminal residue" evidence="10">
    <location>
        <position position="1"/>
    </location>
</feature>
<protein>
    <recommendedName>
        <fullName evidence="9">Zn(2)-C6 fungal-type domain-containing protein</fullName>
    </recommendedName>
</protein>
<keyword evidence="4" id="KW-0805">Transcription regulation</keyword>
<evidence type="ECO:0000256" key="2">
    <source>
        <dbReference type="ARBA" id="ARBA00022723"/>
    </source>
</evidence>
<evidence type="ECO:0000256" key="8">
    <source>
        <dbReference type="SAM" id="MobiDB-lite"/>
    </source>
</evidence>
<dbReference type="Pfam" id="PF00172">
    <property type="entry name" value="Zn_clus"/>
    <property type="match status" value="1"/>
</dbReference>
<dbReference type="InterPro" id="IPR036864">
    <property type="entry name" value="Zn2-C6_fun-type_DNA-bd_sf"/>
</dbReference>
<evidence type="ECO:0000256" key="1">
    <source>
        <dbReference type="ARBA" id="ARBA00004123"/>
    </source>
</evidence>
<accession>A0ABD3QQG8</accession>
<dbReference type="PANTHER" id="PTHR31313:SF81">
    <property type="entry name" value="TY1 ENHANCER ACTIVATOR"/>
    <property type="match status" value="1"/>
</dbReference>
<keyword evidence="3" id="KW-0862">Zinc</keyword>
<dbReference type="Proteomes" id="UP001516023">
    <property type="component" value="Unassembled WGS sequence"/>
</dbReference>
<proteinExistence type="predicted"/>
<dbReference type="GO" id="GO:0005634">
    <property type="term" value="C:nucleus"/>
    <property type="evidence" value="ECO:0007669"/>
    <property type="project" value="UniProtKB-SubCell"/>
</dbReference>
<keyword evidence="6" id="KW-0804">Transcription</keyword>
<evidence type="ECO:0000256" key="4">
    <source>
        <dbReference type="ARBA" id="ARBA00023015"/>
    </source>
</evidence>
<dbReference type="CDD" id="cd00067">
    <property type="entry name" value="GAL4"/>
    <property type="match status" value="1"/>
</dbReference>
<evidence type="ECO:0000256" key="7">
    <source>
        <dbReference type="ARBA" id="ARBA00023242"/>
    </source>
</evidence>
<organism evidence="10 11">
    <name type="scientific">Cyclotella cryptica</name>
    <dbReference type="NCBI Taxonomy" id="29204"/>
    <lineage>
        <taxon>Eukaryota</taxon>
        <taxon>Sar</taxon>
        <taxon>Stramenopiles</taxon>
        <taxon>Ochrophyta</taxon>
        <taxon>Bacillariophyta</taxon>
        <taxon>Coscinodiscophyceae</taxon>
        <taxon>Thalassiosirophycidae</taxon>
        <taxon>Stephanodiscales</taxon>
        <taxon>Stephanodiscaceae</taxon>
        <taxon>Cyclotella</taxon>
    </lineage>
</organism>
<dbReference type="Gene3D" id="4.10.240.10">
    <property type="entry name" value="Zn(2)-C6 fungal-type DNA-binding domain"/>
    <property type="match status" value="1"/>
</dbReference>
<dbReference type="SUPFAM" id="SSF57701">
    <property type="entry name" value="Zn2/Cys6 DNA-binding domain"/>
    <property type="match status" value="1"/>
</dbReference>
<feature type="region of interest" description="Disordered" evidence="8">
    <location>
        <begin position="106"/>
        <end position="137"/>
    </location>
</feature>
<evidence type="ECO:0000313" key="11">
    <source>
        <dbReference type="Proteomes" id="UP001516023"/>
    </source>
</evidence>
<reference evidence="10 11" key="1">
    <citation type="journal article" date="2020" name="G3 (Bethesda)">
        <title>Improved Reference Genome for Cyclotella cryptica CCMP332, a Model for Cell Wall Morphogenesis, Salinity Adaptation, and Lipid Production in Diatoms (Bacillariophyta).</title>
        <authorList>
            <person name="Roberts W.R."/>
            <person name="Downey K.M."/>
            <person name="Ruck E.C."/>
            <person name="Traller J.C."/>
            <person name="Alverson A.J."/>
        </authorList>
    </citation>
    <scope>NUCLEOTIDE SEQUENCE [LARGE SCALE GENOMIC DNA]</scope>
    <source>
        <strain evidence="10 11">CCMP332</strain>
    </source>
</reference>